<evidence type="ECO:0000256" key="1">
    <source>
        <dbReference type="SAM" id="MobiDB-lite"/>
    </source>
</evidence>
<dbReference type="Proteomes" id="UP000031364">
    <property type="component" value="Unassembled WGS sequence"/>
</dbReference>
<feature type="region of interest" description="Disordered" evidence="1">
    <location>
        <begin position="120"/>
        <end position="143"/>
    </location>
</feature>
<dbReference type="EMBL" id="JNFP01000110">
    <property type="protein sequence ID" value="KIA59522.1"/>
    <property type="molecule type" value="Genomic_DNA"/>
</dbReference>
<dbReference type="Gene3D" id="3.30.1310.10">
    <property type="entry name" value="Nucleoid-associated protein YbaB-like domain"/>
    <property type="match status" value="1"/>
</dbReference>
<reference evidence="2 3" key="1">
    <citation type="journal article" date="2014" name="Int. J. Syst. Evol. Microbiol.">
        <title>Nocardia vulneris sp. nov., isolated from wounds of human patients in North America.</title>
        <authorList>
            <person name="Lasker B.A."/>
            <person name="Bell M."/>
            <person name="Klenk H.P."/>
            <person name="Sproer C."/>
            <person name="Schumann C."/>
            <person name="Schumann P."/>
            <person name="Brown J.M."/>
        </authorList>
    </citation>
    <scope>NUCLEOTIDE SEQUENCE [LARGE SCALE GENOMIC DNA]</scope>
    <source>
        <strain evidence="2 3">W9851</strain>
    </source>
</reference>
<sequence>MTHDFSRGDVAGLMDEVQSQLRNIAQLQRQRTALVGKATVRGGRVTVSVNADGVVIDVKFGRNVEELEYADLARAVLQASQEAAADVMRQTQELMAPVQEDRARLPKLSDLVEGMPDVRSMMPTMDRAPQSKPDAPDRAAAAAADQGMTFDNVETVEQVIPKKPGVTDSGW</sequence>
<dbReference type="InterPro" id="IPR004401">
    <property type="entry name" value="YbaB/EbfC"/>
</dbReference>
<protein>
    <recommendedName>
        <fullName evidence="4">Nucleoid-associated protein YbaB</fullName>
    </recommendedName>
</protein>
<comment type="caution">
    <text evidence="2">The sequence shown here is derived from an EMBL/GenBank/DDBJ whole genome shotgun (WGS) entry which is preliminary data.</text>
</comment>
<dbReference type="SUPFAM" id="SSF82607">
    <property type="entry name" value="YbaB-like"/>
    <property type="match status" value="1"/>
</dbReference>
<name>A0ABR4Z3C3_9NOCA</name>
<accession>A0ABR4Z3C3</accession>
<evidence type="ECO:0008006" key="4">
    <source>
        <dbReference type="Google" id="ProtNLM"/>
    </source>
</evidence>
<dbReference type="Pfam" id="PF02575">
    <property type="entry name" value="YbaB_DNA_bd"/>
    <property type="match status" value="1"/>
</dbReference>
<evidence type="ECO:0000313" key="3">
    <source>
        <dbReference type="Proteomes" id="UP000031364"/>
    </source>
</evidence>
<dbReference type="RefSeq" id="WP_043683173.1">
    <property type="nucleotide sequence ID" value="NZ_BDCI01000024.1"/>
</dbReference>
<proteinExistence type="predicted"/>
<evidence type="ECO:0000313" key="2">
    <source>
        <dbReference type="EMBL" id="KIA59522.1"/>
    </source>
</evidence>
<organism evidence="2 3">
    <name type="scientific">Nocardia vulneris</name>
    <dbReference type="NCBI Taxonomy" id="1141657"/>
    <lineage>
        <taxon>Bacteria</taxon>
        <taxon>Bacillati</taxon>
        <taxon>Actinomycetota</taxon>
        <taxon>Actinomycetes</taxon>
        <taxon>Mycobacteriales</taxon>
        <taxon>Nocardiaceae</taxon>
        <taxon>Nocardia</taxon>
    </lineage>
</organism>
<dbReference type="InterPro" id="IPR036894">
    <property type="entry name" value="YbaB-like_sf"/>
</dbReference>
<gene>
    <name evidence="2" type="ORF">FG87_42445</name>
</gene>
<keyword evidence="3" id="KW-1185">Reference proteome</keyword>